<keyword evidence="7" id="KW-1185">Reference proteome</keyword>
<gene>
    <name evidence="6" type="ORF">OIHEL45_19436</name>
</gene>
<dbReference type="SUPFAM" id="SSF47413">
    <property type="entry name" value="lambda repressor-like DNA-binding domains"/>
    <property type="match status" value="1"/>
</dbReference>
<comment type="caution">
    <text evidence="6">The sequence shown here is derived from an EMBL/GenBank/DDBJ whole genome shotgun (WGS) entry which is preliminary data.</text>
</comment>
<dbReference type="Proteomes" id="UP000003257">
    <property type="component" value="Unassembled WGS sequence"/>
</dbReference>
<sequence>MKARKVTIVEVAKGAGVSTATASRVLGKYGYVGKTTKERVLTVASKLGYQPNKIARGLITGRTRTIGVIAGDIASPFYAAVLRGISDVVEGHGLGLLITNSDERLDREVAATKLLRENQVDGLIVSPCDVADSPHLREAVKAGMPMALIDRKVRGLLVDTVAVENIQSSRDAVMRLLLAGHRRVGVIAELGPDETRLGDFLASTENQLPEDLALLSTSWQRLAGYLEAHHAFGLEIDPKLILAVAGHSATAAKNAALAAFNHTARPTALFCADGLMSVGAMAAISARGLEIPSDLSLLCFDDLDWMTFVGPGIDAIAQPRRRLGRAAARFLLARIGEAEGAPRDIRLAPRMIERGSLQSIR</sequence>
<dbReference type="Gene3D" id="3.40.50.2300">
    <property type="match status" value="2"/>
</dbReference>
<dbReference type="InterPro" id="IPR000843">
    <property type="entry name" value="HTH_LacI"/>
</dbReference>
<dbReference type="Gene3D" id="1.10.260.40">
    <property type="entry name" value="lambda repressor-like DNA-binding domains"/>
    <property type="match status" value="1"/>
</dbReference>
<organism evidence="6 7">
    <name type="scientific">Sulfitobacter indolifex HEL-45</name>
    <dbReference type="NCBI Taxonomy" id="391624"/>
    <lineage>
        <taxon>Bacteria</taxon>
        <taxon>Pseudomonadati</taxon>
        <taxon>Pseudomonadota</taxon>
        <taxon>Alphaproteobacteria</taxon>
        <taxon>Rhodobacterales</taxon>
        <taxon>Roseobacteraceae</taxon>
        <taxon>Sulfitobacter</taxon>
    </lineage>
</organism>
<dbReference type="InterPro" id="IPR010982">
    <property type="entry name" value="Lambda_DNA-bd_dom_sf"/>
</dbReference>
<dbReference type="InterPro" id="IPR046335">
    <property type="entry name" value="LacI/GalR-like_sensor"/>
</dbReference>
<evidence type="ECO:0000256" key="1">
    <source>
        <dbReference type="ARBA" id="ARBA00022491"/>
    </source>
</evidence>
<protein>
    <submittedName>
        <fullName evidence="6">Transcriptional regulator, LacI family protein</fullName>
    </submittedName>
</protein>
<dbReference type="EMBL" id="ABID01000031">
    <property type="protein sequence ID" value="EDQ03212.1"/>
    <property type="molecule type" value="Genomic_DNA"/>
</dbReference>
<evidence type="ECO:0000256" key="4">
    <source>
        <dbReference type="ARBA" id="ARBA00023163"/>
    </source>
</evidence>
<dbReference type="PROSITE" id="PS50932">
    <property type="entry name" value="HTH_LACI_2"/>
    <property type="match status" value="1"/>
</dbReference>
<keyword evidence="3" id="KW-0238">DNA-binding</keyword>
<dbReference type="PANTHER" id="PTHR30146">
    <property type="entry name" value="LACI-RELATED TRANSCRIPTIONAL REPRESSOR"/>
    <property type="match status" value="1"/>
</dbReference>
<evidence type="ECO:0000313" key="7">
    <source>
        <dbReference type="Proteomes" id="UP000003257"/>
    </source>
</evidence>
<dbReference type="SMART" id="SM00354">
    <property type="entry name" value="HTH_LACI"/>
    <property type="match status" value="1"/>
</dbReference>
<dbReference type="CDD" id="cd01392">
    <property type="entry name" value="HTH_LacI"/>
    <property type="match status" value="1"/>
</dbReference>
<keyword evidence="1" id="KW-0678">Repressor</keyword>
<keyword evidence="2" id="KW-0805">Transcription regulation</keyword>
<evidence type="ECO:0000259" key="5">
    <source>
        <dbReference type="PROSITE" id="PS50932"/>
    </source>
</evidence>
<accession>A0ABM9X197</accession>
<dbReference type="PROSITE" id="PS00356">
    <property type="entry name" value="HTH_LACI_1"/>
    <property type="match status" value="1"/>
</dbReference>
<dbReference type="RefSeq" id="WP_007121205.1">
    <property type="nucleotide sequence ID" value="NZ_ABID01000031.1"/>
</dbReference>
<feature type="domain" description="HTH lacI-type" evidence="5">
    <location>
        <begin position="6"/>
        <end position="60"/>
    </location>
</feature>
<evidence type="ECO:0000313" key="6">
    <source>
        <dbReference type="EMBL" id="EDQ03212.1"/>
    </source>
</evidence>
<reference evidence="6 7" key="1">
    <citation type="submission" date="2007-11" db="EMBL/GenBank/DDBJ databases">
        <authorList>
            <person name="Wagner-Dobler I."/>
            <person name="Ferriera S."/>
            <person name="Johnson J."/>
            <person name="Kravitz S."/>
            <person name="Beeson K."/>
            <person name="Sutton G."/>
            <person name="Rogers Y.-H."/>
            <person name="Friedman R."/>
            <person name="Frazier M."/>
            <person name="Venter J.C."/>
        </authorList>
    </citation>
    <scope>NUCLEOTIDE SEQUENCE [LARGE SCALE GENOMIC DNA]</scope>
    <source>
        <strain evidence="6 7">HEL-45</strain>
    </source>
</reference>
<dbReference type="Pfam" id="PF00356">
    <property type="entry name" value="LacI"/>
    <property type="match status" value="1"/>
</dbReference>
<dbReference type="PANTHER" id="PTHR30146:SF148">
    <property type="entry name" value="HTH-TYPE TRANSCRIPTIONAL REPRESSOR PURR-RELATED"/>
    <property type="match status" value="1"/>
</dbReference>
<keyword evidence="4" id="KW-0804">Transcription</keyword>
<dbReference type="InterPro" id="IPR028082">
    <property type="entry name" value="Peripla_BP_I"/>
</dbReference>
<evidence type="ECO:0000256" key="3">
    <source>
        <dbReference type="ARBA" id="ARBA00023125"/>
    </source>
</evidence>
<proteinExistence type="predicted"/>
<dbReference type="SUPFAM" id="SSF53822">
    <property type="entry name" value="Periplasmic binding protein-like I"/>
    <property type="match status" value="1"/>
</dbReference>
<evidence type="ECO:0000256" key="2">
    <source>
        <dbReference type="ARBA" id="ARBA00023015"/>
    </source>
</evidence>
<dbReference type="Pfam" id="PF13377">
    <property type="entry name" value="Peripla_BP_3"/>
    <property type="match status" value="1"/>
</dbReference>
<name>A0ABM9X197_9RHOB</name>